<dbReference type="EMBL" id="QNQT01000020">
    <property type="protein sequence ID" value="RDU34712.1"/>
    <property type="molecule type" value="Genomic_DNA"/>
</dbReference>
<dbReference type="Proteomes" id="UP000257144">
    <property type="component" value="Unassembled WGS sequence"/>
</dbReference>
<reference evidence="1 2" key="1">
    <citation type="submission" date="2018-07" db="EMBL/GenBank/DDBJ databases">
        <title>Bacillus sp. YLB-04 draft genome sequence.</title>
        <authorList>
            <person name="Yu L."/>
            <person name="Tang X."/>
        </authorList>
    </citation>
    <scope>NUCLEOTIDE SEQUENCE [LARGE SCALE GENOMIC DNA]</scope>
    <source>
        <strain evidence="1 2">YLB-04</strain>
    </source>
</reference>
<proteinExistence type="predicted"/>
<keyword evidence="2" id="KW-1185">Reference proteome</keyword>
<sequence length="71" mass="8207">MTNTVKKLKVYKKDGEFVIERINEFNHSWKKSFVTEEGLKAGLDSYRPVMDEYEIEAADGLFALVANHLNK</sequence>
<name>A0A3D8GK68_9BACI</name>
<evidence type="ECO:0000313" key="1">
    <source>
        <dbReference type="EMBL" id="RDU34712.1"/>
    </source>
</evidence>
<protein>
    <submittedName>
        <fullName evidence="1">Uncharacterized protein</fullName>
    </submittedName>
</protein>
<dbReference type="RefSeq" id="WP_115454169.1">
    <property type="nucleotide sequence ID" value="NZ_QNQT01000020.1"/>
</dbReference>
<gene>
    <name evidence="1" type="ORF">DRW41_22060</name>
</gene>
<organism evidence="1 2">
    <name type="scientific">Neobacillus piezotolerans</name>
    <dbReference type="NCBI Taxonomy" id="2259171"/>
    <lineage>
        <taxon>Bacteria</taxon>
        <taxon>Bacillati</taxon>
        <taxon>Bacillota</taxon>
        <taxon>Bacilli</taxon>
        <taxon>Bacillales</taxon>
        <taxon>Bacillaceae</taxon>
        <taxon>Neobacillus</taxon>
    </lineage>
</organism>
<accession>A0A3D8GK68</accession>
<dbReference type="OrthoDB" id="2935694at2"/>
<evidence type="ECO:0000313" key="2">
    <source>
        <dbReference type="Proteomes" id="UP000257144"/>
    </source>
</evidence>
<comment type="caution">
    <text evidence="1">The sequence shown here is derived from an EMBL/GenBank/DDBJ whole genome shotgun (WGS) entry which is preliminary data.</text>
</comment>
<dbReference type="AlphaFoldDB" id="A0A3D8GK68"/>